<feature type="signal peptide" evidence="1">
    <location>
        <begin position="1"/>
        <end position="26"/>
    </location>
</feature>
<dbReference type="Proteomes" id="UP001589709">
    <property type="component" value="Unassembled WGS sequence"/>
</dbReference>
<dbReference type="RefSeq" id="WP_381347839.1">
    <property type="nucleotide sequence ID" value="NZ_JBHMCY010000038.1"/>
</dbReference>
<name>A0ABV5N414_9ACTN</name>
<evidence type="ECO:0000256" key="1">
    <source>
        <dbReference type="SAM" id="SignalP"/>
    </source>
</evidence>
<evidence type="ECO:0000313" key="2">
    <source>
        <dbReference type="EMBL" id="MFB9465004.1"/>
    </source>
</evidence>
<reference evidence="2 3" key="1">
    <citation type="submission" date="2024-09" db="EMBL/GenBank/DDBJ databases">
        <authorList>
            <person name="Sun Q."/>
            <person name="Mori K."/>
        </authorList>
    </citation>
    <scope>NUCLEOTIDE SEQUENCE [LARGE SCALE GENOMIC DNA]</scope>
    <source>
        <strain evidence="2 3">JCM 6917</strain>
    </source>
</reference>
<gene>
    <name evidence="2" type="ORF">ACFF45_20370</name>
</gene>
<proteinExistence type="predicted"/>
<evidence type="ECO:0008006" key="4">
    <source>
        <dbReference type="Google" id="ProtNLM"/>
    </source>
</evidence>
<dbReference type="EMBL" id="JBHMCY010000038">
    <property type="protein sequence ID" value="MFB9465004.1"/>
    <property type="molecule type" value="Genomic_DNA"/>
</dbReference>
<protein>
    <recommendedName>
        <fullName evidence="4">Lipoprotein</fullName>
    </recommendedName>
</protein>
<keyword evidence="1" id="KW-0732">Signal</keyword>
<dbReference type="PROSITE" id="PS51257">
    <property type="entry name" value="PROKAR_LIPOPROTEIN"/>
    <property type="match status" value="1"/>
</dbReference>
<organism evidence="2 3">
    <name type="scientific">Streptomyces cinereospinus</name>
    <dbReference type="NCBI Taxonomy" id="285561"/>
    <lineage>
        <taxon>Bacteria</taxon>
        <taxon>Bacillati</taxon>
        <taxon>Actinomycetota</taxon>
        <taxon>Actinomycetes</taxon>
        <taxon>Kitasatosporales</taxon>
        <taxon>Streptomycetaceae</taxon>
        <taxon>Streptomyces</taxon>
    </lineage>
</organism>
<keyword evidence="3" id="KW-1185">Reference proteome</keyword>
<accession>A0ABV5N414</accession>
<evidence type="ECO:0000313" key="3">
    <source>
        <dbReference type="Proteomes" id="UP001589709"/>
    </source>
</evidence>
<feature type="chain" id="PRO_5046830120" description="Lipoprotein" evidence="1">
    <location>
        <begin position="27"/>
        <end position="387"/>
    </location>
</feature>
<comment type="caution">
    <text evidence="2">The sequence shown here is derived from an EMBL/GenBank/DDBJ whole genome shotgun (WGS) entry which is preliminary data.</text>
</comment>
<sequence length="387" mass="41135">MAGPRRAYGSQVVAVCLLLVSLVACGGGPTADSARGDVQRLLDRRAAAVLGQDERGYRRTGPATGLAAVRELPLADWSYRLTELRRTGDRATADAELRYRIEGVDKVPVTAGRTLGLARHADGRWSVLSDRPARGSAEQLWDRGTVHVVRGEHSLVLGAGQTRQALGGYARLADRAVPAVSRAWGTDWSGYVVVLVPGSLEAMAALLGSTASAYRGIAAVTTGATGSARAPADRVILNPEAYGALGQQVVLTHETTHVATRAHTGTRTPLWLSEGYADWIGYHDSGRTPAEAAPELARAVAAGEVPAALPGDGDFGFTDDPDALARAYEGGRLACLLIEERWGERRLGAFYRAVAERGQAAALAEVLGTTPEQFTGWWRAYLREQFG</sequence>